<keyword evidence="14" id="KW-0812">Transmembrane</keyword>
<gene>
    <name evidence="13 15" type="primary">lpxK</name>
    <name evidence="15" type="ORF">Pla8534_40000</name>
</gene>
<evidence type="ECO:0000313" key="15">
    <source>
        <dbReference type="EMBL" id="QDU96181.1"/>
    </source>
</evidence>
<keyword evidence="11 13" id="KW-0443">Lipid metabolism</keyword>
<evidence type="ECO:0000256" key="7">
    <source>
        <dbReference type="ARBA" id="ARBA00022679"/>
    </source>
</evidence>
<dbReference type="PANTHER" id="PTHR42724">
    <property type="entry name" value="TETRAACYLDISACCHARIDE 4'-KINASE"/>
    <property type="match status" value="1"/>
</dbReference>
<protein>
    <recommendedName>
        <fullName evidence="4 13">Tetraacyldisaccharide 4'-kinase</fullName>
        <ecNumber evidence="3 13">2.7.1.130</ecNumber>
    </recommendedName>
    <alternativeName>
        <fullName evidence="12 13">Lipid A 4'-kinase</fullName>
    </alternativeName>
</protein>
<evidence type="ECO:0000256" key="4">
    <source>
        <dbReference type="ARBA" id="ARBA00016436"/>
    </source>
</evidence>
<dbReference type="AlphaFoldDB" id="A0A518DWG7"/>
<evidence type="ECO:0000256" key="13">
    <source>
        <dbReference type="HAMAP-Rule" id="MF_00409"/>
    </source>
</evidence>
<dbReference type="NCBIfam" id="TIGR00682">
    <property type="entry name" value="lpxK"/>
    <property type="match status" value="1"/>
</dbReference>
<comment type="function">
    <text evidence="1 13">Transfers the gamma-phosphate of ATP to the 4'-position of a tetraacyldisaccharide 1-phosphate intermediate (termed DS-1-P) to form tetraacyldisaccharide 1,4'-bis-phosphate (lipid IVA).</text>
</comment>
<evidence type="ECO:0000256" key="6">
    <source>
        <dbReference type="ARBA" id="ARBA00022556"/>
    </source>
</evidence>
<evidence type="ECO:0000256" key="12">
    <source>
        <dbReference type="ARBA" id="ARBA00029757"/>
    </source>
</evidence>
<dbReference type="Pfam" id="PF02606">
    <property type="entry name" value="LpxK"/>
    <property type="match status" value="1"/>
</dbReference>
<keyword evidence="16" id="KW-1185">Reference proteome</keyword>
<keyword evidence="10 13" id="KW-0067">ATP-binding</keyword>
<dbReference type="Proteomes" id="UP000317648">
    <property type="component" value="Chromosome"/>
</dbReference>
<name>A0A518DWG7_9BACT</name>
<comment type="catalytic activity">
    <reaction evidence="13">
        <text>a lipid A disaccharide + ATP = a lipid IVA + ADP + H(+)</text>
        <dbReference type="Rhea" id="RHEA:67840"/>
        <dbReference type="ChEBI" id="CHEBI:15378"/>
        <dbReference type="ChEBI" id="CHEBI:30616"/>
        <dbReference type="ChEBI" id="CHEBI:176343"/>
        <dbReference type="ChEBI" id="CHEBI:176425"/>
        <dbReference type="ChEBI" id="CHEBI:456216"/>
        <dbReference type="EC" id="2.7.1.130"/>
    </reaction>
</comment>
<evidence type="ECO:0000256" key="14">
    <source>
        <dbReference type="SAM" id="Phobius"/>
    </source>
</evidence>
<organism evidence="15 16">
    <name type="scientific">Lignipirellula cremea</name>
    <dbReference type="NCBI Taxonomy" id="2528010"/>
    <lineage>
        <taxon>Bacteria</taxon>
        <taxon>Pseudomonadati</taxon>
        <taxon>Planctomycetota</taxon>
        <taxon>Planctomycetia</taxon>
        <taxon>Pirellulales</taxon>
        <taxon>Pirellulaceae</taxon>
        <taxon>Lignipirellula</taxon>
    </lineage>
</organism>
<evidence type="ECO:0000256" key="9">
    <source>
        <dbReference type="ARBA" id="ARBA00022777"/>
    </source>
</evidence>
<evidence type="ECO:0000256" key="2">
    <source>
        <dbReference type="ARBA" id="ARBA00004870"/>
    </source>
</evidence>
<feature type="binding site" evidence="13">
    <location>
        <begin position="66"/>
        <end position="73"/>
    </location>
    <ligand>
        <name>ATP</name>
        <dbReference type="ChEBI" id="CHEBI:30616"/>
    </ligand>
</feature>
<keyword evidence="7 13" id="KW-0808">Transferase</keyword>
<dbReference type="RefSeq" id="WP_145054842.1">
    <property type="nucleotide sequence ID" value="NZ_CP036433.1"/>
</dbReference>
<evidence type="ECO:0000256" key="10">
    <source>
        <dbReference type="ARBA" id="ARBA00022840"/>
    </source>
</evidence>
<keyword evidence="9 13" id="KW-0418">Kinase</keyword>
<comment type="pathway">
    <text evidence="2 13">Glycolipid biosynthesis; lipid IV(A) biosynthesis; lipid IV(A) from (3R)-3-hydroxytetradecanoyl-[acyl-carrier-protein] and UDP-N-acetyl-alpha-D-glucosamine: step 6/6.</text>
</comment>
<dbReference type="EC" id="2.7.1.130" evidence="3 13"/>
<evidence type="ECO:0000256" key="5">
    <source>
        <dbReference type="ARBA" id="ARBA00022516"/>
    </source>
</evidence>
<keyword evidence="14" id="KW-0472">Membrane</keyword>
<keyword evidence="14" id="KW-1133">Transmembrane helix</keyword>
<dbReference type="InterPro" id="IPR027417">
    <property type="entry name" value="P-loop_NTPase"/>
</dbReference>
<feature type="transmembrane region" description="Helical" evidence="14">
    <location>
        <begin position="21"/>
        <end position="40"/>
    </location>
</feature>
<dbReference type="GO" id="GO:0005886">
    <property type="term" value="C:plasma membrane"/>
    <property type="evidence" value="ECO:0007669"/>
    <property type="project" value="TreeGrafter"/>
</dbReference>
<keyword evidence="5 13" id="KW-0444">Lipid biosynthesis</keyword>
<dbReference type="OrthoDB" id="9789797at2"/>
<dbReference type="HAMAP" id="MF_00409">
    <property type="entry name" value="LpxK"/>
    <property type="match status" value="1"/>
</dbReference>
<dbReference type="UniPathway" id="UPA00359">
    <property type="reaction ID" value="UER00482"/>
</dbReference>
<evidence type="ECO:0000256" key="1">
    <source>
        <dbReference type="ARBA" id="ARBA00002274"/>
    </source>
</evidence>
<proteinExistence type="inferred from homology"/>
<evidence type="ECO:0000313" key="16">
    <source>
        <dbReference type="Proteomes" id="UP000317648"/>
    </source>
</evidence>
<comment type="similarity">
    <text evidence="13">Belongs to the LpxK family.</text>
</comment>
<accession>A0A518DWG7</accession>
<dbReference type="GO" id="GO:0009245">
    <property type="term" value="P:lipid A biosynthetic process"/>
    <property type="evidence" value="ECO:0007669"/>
    <property type="project" value="UniProtKB-UniRule"/>
</dbReference>
<dbReference type="GO" id="GO:0005524">
    <property type="term" value="F:ATP binding"/>
    <property type="evidence" value="ECO:0007669"/>
    <property type="project" value="UniProtKB-UniRule"/>
</dbReference>
<keyword evidence="8 13" id="KW-0547">Nucleotide-binding</keyword>
<dbReference type="PANTHER" id="PTHR42724:SF1">
    <property type="entry name" value="TETRAACYLDISACCHARIDE 4'-KINASE, MITOCHONDRIAL-RELATED"/>
    <property type="match status" value="1"/>
</dbReference>
<dbReference type="InterPro" id="IPR003758">
    <property type="entry name" value="LpxK"/>
</dbReference>
<dbReference type="GO" id="GO:0009029">
    <property type="term" value="F:lipid-A 4'-kinase activity"/>
    <property type="evidence" value="ECO:0007669"/>
    <property type="project" value="UniProtKB-UniRule"/>
</dbReference>
<reference evidence="15 16" key="1">
    <citation type="submission" date="2019-02" db="EMBL/GenBank/DDBJ databases">
        <title>Deep-cultivation of Planctomycetes and their phenomic and genomic characterization uncovers novel biology.</title>
        <authorList>
            <person name="Wiegand S."/>
            <person name="Jogler M."/>
            <person name="Boedeker C."/>
            <person name="Pinto D."/>
            <person name="Vollmers J."/>
            <person name="Rivas-Marin E."/>
            <person name="Kohn T."/>
            <person name="Peeters S.H."/>
            <person name="Heuer A."/>
            <person name="Rast P."/>
            <person name="Oberbeckmann S."/>
            <person name="Bunk B."/>
            <person name="Jeske O."/>
            <person name="Meyerdierks A."/>
            <person name="Storesund J.E."/>
            <person name="Kallscheuer N."/>
            <person name="Luecker S."/>
            <person name="Lage O.M."/>
            <person name="Pohl T."/>
            <person name="Merkel B.J."/>
            <person name="Hornburger P."/>
            <person name="Mueller R.-W."/>
            <person name="Bruemmer F."/>
            <person name="Labrenz M."/>
            <person name="Spormann A.M."/>
            <person name="Op den Camp H."/>
            <person name="Overmann J."/>
            <person name="Amann R."/>
            <person name="Jetten M.S.M."/>
            <person name="Mascher T."/>
            <person name="Medema M.H."/>
            <person name="Devos D.P."/>
            <person name="Kaster A.-K."/>
            <person name="Ovreas L."/>
            <person name="Rohde M."/>
            <person name="Galperin M.Y."/>
            <person name="Jogler C."/>
        </authorList>
    </citation>
    <scope>NUCLEOTIDE SEQUENCE [LARGE SCALE GENOMIC DNA]</scope>
    <source>
        <strain evidence="15 16">Pla85_3_4</strain>
    </source>
</reference>
<evidence type="ECO:0000256" key="8">
    <source>
        <dbReference type="ARBA" id="ARBA00022741"/>
    </source>
</evidence>
<dbReference type="KEGG" id="lcre:Pla8534_40000"/>
<evidence type="ECO:0000256" key="3">
    <source>
        <dbReference type="ARBA" id="ARBA00012071"/>
    </source>
</evidence>
<evidence type="ECO:0000256" key="11">
    <source>
        <dbReference type="ARBA" id="ARBA00023098"/>
    </source>
</evidence>
<sequence length="366" mass="40241">MLTPEEHREIVSGRRRGFGGVAWRFLLGAAACPYGWAVALRNRRYDHSSQAVTRVATPVISVGNITAGGTGKTPLVEWIARRLRQQEVRVTIVSRGYGAEKGGVNDEAKELEQRLPDVPHLQDPDRVAAAELAVEEFSAQLILLDDGFQHRRIDRDLDIVLLDALQPFGLGKLLPRGYLREPLTGLSRADAIVLTRADMIDAPARAELRKTVQRYNRTAPWSEVIHAPQCLRNASGDEQPIAPGERPRIAAFCGIGNPAGFRHTLEACGYEIAAWREFPDHHSYTRTDIESLAGWAAELSDVAALLCTHKDLVKIEVDRLGALPLWALLIGMQFQAGEAELAALIDQQADAALANDQDDDWGSDAD</sequence>
<dbReference type="EMBL" id="CP036433">
    <property type="protein sequence ID" value="QDU96181.1"/>
    <property type="molecule type" value="Genomic_DNA"/>
</dbReference>
<keyword evidence="6 13" id="KW-0441">Lipid A biosynthesis</keyword>
<dbReference type="GO" id="GO:0009244">
    <property type="term" value="P:lipopolysaccharide core region biosynthetic process"/>
    <property type="evidence" value="ECO:0007669"/>
    <property type="project" value="TreeGrafter"/>
</dbReference>
<dbReference type="SUPFAM" id="SSF52540">
    <property type="entry name" value="P-loop containing nucleoside triphosphate hydrolases"/>
    <property type="match status" value="1"/>
</dbReference>